<reference evidence="3 4" key="1">
    <citation type="journal article" date="2022" name="G3 (Bethesda)">
        <title>Whole-genome sequence and methylome profiling of the almond [Prunus dulcis (Mill.) D.A. Webb] cultivar 'Nonpareil'.</title>
        <authorList>
            <person name="D'Amico-Willman K.M."/>
            <person name="Ouma W.Z."/>
            <person name="Meulia T."/>
            <person name="Sideli G.M."/>
            <person name="Gradziel T.M."/>
            <person name="Fresnedo-Ramirez J."/>
        </authorList>
    </citation>
    <scope>NUCLEOTIDE SEQUENCE [LARGE SCALE GENOMIC DNA]</scope>
    <source>
        <strain evidence="3">Clone GOH B32 T37-40</strain>
    </source>
</reference>
<protein>
    <recommendedName>
        <fullName evidence="5">Transposase, Ptta/En/Spm</fullName>
    </recommendedName>
</protein>
<evidence type="ECO:0008006" key="5">
    <source>
        <dbReference type="Google" id="ProtNLM"/>
    </source>
</evidence>
<proteinExistence type="predicted"/>
<comment type="caution">
    <text evidence="3">The sequence shown here is derived from an EMBL/GenBank/DDBJ whole genome shotgun (WGS) entry which is preliminary data.</text>
</comment>
<sequence length="407" mass="46241">MAKKKKSNDRASHNREMQETNQTSVARKGKSQDRASGTVHVMSHISNESSHDNEMQETSRARKRKNQNRASDITHPQSSRPSLDQRDDLIEPSHDDLIEPSHDNELEDMPLETEPSNEEGSTIGIKKGRGRAKGKDGNGTPILIRRGRIITTGAVRTIGVLFYQAIDGAWPTFRTFPSTQMDLLGRDEGYTHCPLGISQDVWSKLVDHWLQPTWQDKSKRNKSNRSKSTIVHTTGSVPMEKYRKDELDRTGIEPSPIDCFKKFRVSKPKNGGEEIWPSEKAKELFEKMENKKVAATEDENEVDDWDIYKEVIGGPSHGCILGLGGGYSTKDVYPSDDQDCNKRICLEREEEHEKLKEEVKDLKSVLYELKDLVQIMWENNSNTYARSRQSAPMDNVESCSDAHLEDE</sequence>
<feature type="coiled-coil region" evidence="1">
    <location>
        <begin position="345"/>
        <end position="372"/>
    </location>
</feature>
<dbReference type="InterPro" id="IPR004252">
    <property type="entry name" value="Probable_transposase_24"/>
</dbReference>
<evidence type="ECO:0000256" key="1">
    <source>
        <dbReference type="SAM" id="Coils"/>
    </source>
</evidence>
<organism evidence="3 4">
    <name type="scientific">Prunus dulcis</name>
    <name type="common">Almond</name>
    <name type="synonym">Amygdalus dulcis</name>
    <dbReference type="NCBI Taxonomy" id="3755"/>
    <lineage>
        <taxon>Eukaryota</taxon>
        <taxon>Viridiplantae</taxon>
        <taxon>Streptophyta</taxon>
        <taxon>Embryophyta</taxon>
        <taxon>Tracheophyta</taxon>
        <taxon>Spermatophyta</taxon>
        <taxon>Magnoliopsida</taxon>
        <taxon>eudicotyledons</taxon>
        <taxon>Gunneridae</taxon>
        <taxon>Pentapetalae</taxon>
        <taxon>rosids</taxon>
        <taxon>fabids</taxon>
        <taxon>Rosales</taxon>
        <taxon>Rosaceae</taxon>
        <taxon>Amygdaloideae</taxon>
        <taxon>Amygdaleae</taxon>
        <taxon>Prunus</taxon>
    </lineage>
</organism>
<feature type="compositionally biased region" description="Basic and acidic residues" evidence="2">
    <location>
        <begin position="83"/>
        <end position="104"/>
    </location>
</feature>
<feature type="region of interest" description="Disordered" evidence="2">
    <location>
        <begin position="384"/>
        <end position="407"/>
    </location>
</feature>
<keyword evidence="4" id="KW-1185">Reference proteome</keyword>
<dbReference type="Proteomes" id="UP001054821">
    <property type="component" value="Chromosome 8"/>
</dbReference>
<dbReference type="Pfam" id="PF03004">
    <property type="entry name" value="Transposase_24"/>
    <property type="match status" value="1"/>
</dbReference>
<feature type="region of interest" description="Disordered" evidence="2">
    <location>
        <begin position="1"/>
        <end position="139"/>
    </location>
</feature>
<feature type="compositionally biased region" description="Basic and acidic residues" evidence="2">
    <location>
        <begin position="49"/>
        <end position="60"/>
    </location>
</feature>
<keyword evidence="1" id="KW-0175">Coiled coil</keyword>
<dbReference type="PANTHER" id="PTHR33157">
    <property type="entry name" value="AUTONOMOUS TRANSPOSABLE ELEMENT EN-1 MOSAIC PROTEIN-RELATED"/>
    <property type="match status" value="1"/>
</dbReference>
<feature type="compositionally biased region" description="Polar residues" evidence="2">
    <location>
        <begin position="68"/>
        <end position="82"/>
    </location>
</feature>
<dbReference type="InterPro" id="IPR039266">
    <property type="entry name" value="EN-1/SPM"/>
</dbReference>
<name>A0AAD4UTK5_PRUDU</name>
<feature type="compositionally biased region" description="Acidic residues" evidence="2">
    <location>
        <begin position="105"/>
        <end position="117"/>
    </location>
</feature>
<accession>A0AAD4UTK5</accession>
<evidence type="ECO:0000313" key="3">
    <source>
        <dbReference type="EMBL" id="KAI5311854.1"/>
    </source>
</evidence>
<dbReference type="PANTHER" id="PTHR33157:SF12">
    <property type="entry name" value="TRANSPOSASE TNP1_EN_SPM-LIKE DOMAIN-CONTAINING PROTEIN"/>
    <property type="match status" value="1"/>
</dbReference>
<evidence type="ECO:0000313" key="4">
    <source>
        <dbReference type="Proteomes" id="UP001054821"/>
    </source>
</evidence>
<dbReference type="EMBL" id="JAJFAZ020000008">
    <property type="protein sequence ID" value="KAI5311854.1"/>
    <property type="molecule type" value="Genomic_DNA"/>
</dbReference>
<evidence type="ECO:0000256" key="2">
    <source>
        <dbReference type="SAM" id="MobiDB-lite"/>
    </source>
</evidence>
<feature type="compositionally biased region" description="Basic and acidic residues" evidence="2">
    <location>
        <begin position="8"/>
        <end position="18"/>
    </location>
</feature>
<gene>
    <name evidence="3" type="ORF">L3X38_041027</name>
</gene>
<feature type="region of interest" description="Disordered" evidence="2">
    <location>
        <begin position="216"/>
        <end position="235"/>
    </location>
</feature>
<dbReference type="GO" id="GO:0032196">
    <property type="term" value="P:transposition"/>
    <property type="evidence" value="ECO:0007669"/>
    <property type="project" value="InterPro"/>
</dbReference>
<dbReference type="AlphaFoldDB" id="A0AAD4UTK5"/>